<keyword evidence="5" id="KW-1185">Reference proteome</keyword>
<dbReference type="RefSeq" id="WP_277864270.1">
    <property type="nucleotide sequence ID" value="NZ_JARRAG010000002.1"/>
</dbReference>
<protein>
    <submittedName>
        <fullName evidence="4">D-alanyl-D-alanine carboxypeptidase/D-alanyl-D-alanine-endopeptidase</fullName>
        <ecNumber evidence="4">3.4.16.4</ecNumber>
    </submittedName>
</protein>
<name>A0ABT6FK97_9BACT</name>
<dbReference type="PANTHER" id="PTHR30023:SF0">
    <property type="entry name" value="PENICILLIN-SENSITIVE CARBOXYPEPTIDASE A"/>
    <property type="match status" value="1"/>
</dbReference>
<dbReference type="Pfam" id="PF02113">
    <property type="entry name" value="Peptidase_S13"/>
    <property type="match status" value="1"/>
</dbReference>
<reference evidence="4 5" key="1">
    <citation type="submission" date="2023-03" db="EMBL/GenBank/DDBJ databases">
        <title>Paludisphaera mucosa sp. nov. a novel planctomycete from northern fen.</title>
        <authorList>
            <person name="Ivanova A."/>
        </authorList>
    </citation>
    <scope>NUCLEOTIDE SEQUENCE [LARGE SCALE GENOMIC DNA]</scope>
    <source>
        <strain evidence="4 5">Pla2</strain>
    </source>
</reference>
<sequence>MQQAGITPQGRVSRAGSGRFGALVALGVATVGLIAAPSRAQEAPKPLREPAPKPPAASGPPAPGPAAAATTLHDRVKAVLETPGYRNAHWGILVVDAKTGETVYDKNPDELFGTASVAKLFSTAAAMVELGADYRFQTPVVRRGNVDDQGTLGGDLILIAQGDPAMGGRTGPDGKLLFADEDHIYTSGGKAAEVLVKCDPLAGLEHLAREIQAAGIKKIAGEVIVDARLFERAPSSGSGPEKISPIMINDNLIDVVATPGKAAGDPATVAISPATQYVAVDAQVETAADGEPRIRASFVGPRRLQVRGRVPVGPEPLVDTVEIEDPASFARTLLIEALRRHGVEVSASPLAENPEADLPPPATLASLPKVAEYTSPPFREFARVILKVSHNLHASTLPLLLAVRKGDRTLAAGLKREGEILKGLGLDPLAVSFGGGAGGMWADMVTPRAATTLLRAMAARPDFAAYDAALPILGRDGTLAKAVPEDSPARGHARAKTGTMFVNDALIGKRLLTSKALAGYMETASGRPLVIAFFLNNVILDSKDGKVPTTSDVGKVLGKLCEAFYLGDGPAPGPAPADRPVGGK</sequence>
<evidence type="ECO:0000256" key="3">
    <source>
        <dbReference type="SAM" id="MobiDB-lite"/>
    </source>
</evidence>
<dbReference type="GO" id="GO:0009002">
    <property type="term" value="F:serine-type D-Ala-D-Ala carboxypeptidase activity"/>
    <property type="evidence" value="ECO:0007669"/>
    <property type="project" value="UniProtKB-EC"/>
</dbReference>
<dbReference type="Gene3D" id="3.50.80.20">
    <property type="entry name" value="D-Ala-D-Ala carboxypeptidase C, peptidase S13"/>
    <property type="match status" value="1"/>
</dbReference>
<dbReference type="EC" id="3.4.16.4" evidence="4"/>
<comment type="caution">
    <text evidence="4">The sequence shown here is derived from an EMBL/GenBank/DDBJ whole genome shotgun (WGS) entry which is preliminary data.</text>
</comment>
<dbReference type="Proteomes" id="UP001216907">
    <property type="component" value="Unassembled WGS sequence"/>
</dbReference>
<dbReference type="SUPFAM" id="SSF56601">
    <property type="entry name" value="beta-lactamase/transpeptidase-like"/>
    <property type="match status" value="1"/>
</dbReference>
<accession>A0ABT6FK97</accession>
<evidence type="ECO:0000313" key="5">
    <source>
        <dbReference type="Proteomes" id="UP001216907"/>
    </source>
</evidence>
<dbReference type="Gene3D" id="3.40.710.10">
    <property type="entry name" value="DD-peptidase/beta-lactamase superfamily"/>
    <property type="match status" value="2"/>
</dbReference>
<evidence type="ECO:0000256" key="2">
    <source>
        <dbReference type="ARBA" id="ARBA00022801"/>
    </source>
</evidence>
<dbReference type="EMBL" id="JARRAG010000002">
    <property type="protein sequence ID" value="MDG3008002.1"/>
    <property type="molecule type" value="Genomic_DNA"/>
</dbReference>
<keyword evidence="4" id="KW-0121">Carboxypeptidase</keyword>
<feature type="compositionally biased region" description="Pro residues" evidence="3">
    <location>
        <begin position="52"/>
        <end position="64"/>
    </location>
</feature>
<proteinExistence type="inferred from homology"/>
<keyword evidence="4" id="KW-0645">Protease</keyword>
<keyword evidence="2 4" id="KW-0378">Hydrolase</keyword>
<organism evidence="4 5">
    <name type="scientific">Paludisphaera mucosa</name>
    <dbReference type="NCBI Taxonomy" id="3030827"/>
    <lineage>
        <taxon>Bacteria</taxon>
        <taxon>Pseudomonadati</taxon>
        <taxon>Planctomycetota</taxon>
        <taxon>Planctomycetia</taxon>
        <taxon>Isosphaerales</taxon>
        <taxon>Isosphaeraceae</taxon>
        <taxon>Paludisphaera</taxon>
    </lineage>
</organism>
<gene>
    <name evidence="4" type="primary">dacB</name>
    <name evidence="4" type="ORF">PZE19_29915</name>
</gene>
<dbReference type="InterPro" id="IPR000667">
    <property type="entry name" value="Peptidase_S13"/>
</dbReference>
<dbReference type="InterPro" id="IPR012338">
    <property type="entry name" value="Beta-lactam/transpept-like"/>
</dbReference>
<dbReference type="NCBIfam" id="TIGR00666">
    <property type="entry name" value="PBP4"/>
    <property type="match status" value="1"/>
</dbReference>
<comment type="similarity">
    <text evidence="1">Belongs to the peptidase S13 family.</text>
</comment>
<dbReference type="PANTHER" id="PTHR30023">
    <property type="entry name" value="D-ALANYL-D-ALANINE CARBOXYPEPTIDASE"/>
    <property type="match status" value="1"/>
</dbReference>
<evidence type="ECO:0000313" key="4">
    <source>
        <dbReference type="EMBL" id="MDG3008002.1"/>
    </source>
</evidence>
<evidence type="ECO:0000256" key="1">
    <source>
        <dbReference type="ARBA" id="ARBA00006096"/>
    </source>
</evidence>
<feature type="region of interest" description="Disordered" evidence="3">
    <location>
        <begin position="39"/>
        <end position="68"/>
    </location>
</feature>